<sequence>MAVSFRVSLSPALIATIALLIIVVVVAVVVVGVFVRVAVVVVGVVVIVTVVVVGVVVVGICRSASTVPDQMANPFAIIAPRPSQCSASYSAVAGSDCFQKYPQTSVYSQQHHGSSCLLVRWQIQLPPALFLACCLHAIMNRVE</sequence>
<organism evidence="2">
    <name type="scientific">Tanacetum cinerariifolium</name>
    <name type="common">Dalmatian daisy</name>
    <name type="synonym">Chrysanthemum cinerariifolium</name>
    <dbReference type="NCBI Taxonomy" id="118510"/>
    <lineage>
        <taxon>Eukaryota</taxon>
        <taxon>Viridiplantae</taxon>
        <taxon>Streptophyta</taxon>
        <taxon>Embryophyta</taxon>
        <taxon>Tracheophyta</taxon>
        <taxon>Spermatophyta</taxon>
        <taxon>Magnoliopsida</taxon>
        <taxon>eudicotyledons</taxon>
        <taxon>Gunneridae</taxon>
        <taxon>Pentapetalae</taxon>
        <taxon>asterids</taxon>
        <taxon>campanulids</taxon>
        <taxon>Asterales</taxon>
        <taxon>Asteraceae</taxon>
        <taxon>Asteroideae</taxon>
        <taxon>Anthemideae</taxon>
        <taxon>Anthemidinae</taxon>
        <taxon>Tanacetum</taxon>
    </lineage>
</organism>
<feature type="transmembrane region" description="Helical" evidence="1">
    <location>
        <begin position="40"/>
        <end position="61"/>
    </location>
</feature>
<protein>
    <submittedName>
        <fullName evidence="2">Uncharacterized protein</fullName>
    </submittedName>
</protein>
<feature type="transmembrane region" description="Helical" evidence="1">
    <location>
        <begin position="12"/>
        <end position="34"/>
    </location>
</feature>
<proteinExistence type="predicted"/>
<name>A0A699Q536_TANCI</name>
<evidence type="ECO:0000256" key="1">
    <source>
        <dbReference type="SAM" id="Phobius"/>
    </source>
</evidence>
<accession>A0A699Q536</accession>
<dbReference type="EMBL" id="BKCJ010964642">
    <property type="protein sequence ID" value="GFC55294.1"/>
    <property type="molecule type" value="Genomic_DNA"/>
</dbReference>
<gene>
    <name evidence="2" type="ORF">Tci_827264</name>
</gene>
<dbReference type="AlphaFoldDB" id="A0A699Q536"/>
<keyword evidence="1" id="KW-1133">Transmembrane helix</keyword>
<evidence type="ECO:0000313" key="2">
    <source>
        <dbReference type="EMBL" id="GFC55294.1"/>
    </source>
</evidence>
<keyword evidence="1" id="KW-0472">Membrane</keyword>
<keyword evidence="1" id="KW-0812">Transmembrane</keyword>
<comment type="caution">
    <text evidence="2">The sequence shown here is derived from an EMBL/GenBank/DDBJ whole genome shotgun (WGS) entry which is preliminary data.</text>
</comment>
<reference evidence="2" key="1">
    <citation type="journal article" date="2019" name="Sci. Rep.">
        <title>Draft genome of Tanacetum cinerariifolium, the natural source of mosquito coil.</title>
        <authorList>
            <person name="Yamashiro T."/>
            <person name="Shiraishi A."/>
            <person name="Satake H."/>
            <person name="Nakayama K."/>
        </authorList>
    </citation>
    <scope>NUCLEOTIDE SEQUENCE</scope>
</reference>